<protein>
    <submittedName>
        <fullName evidence="1">Uncharacterized protein</fullName>
    </submittedName>
</protein>
<reference evidence="2" key="1">
    <citation type="journal article" date="2022" name="Mol. Ecol. Resour.">
        <title>The genomes of chicory, endive, great burdock and yacon provide insights into Asteraceae palaeo-polyploidization history and plant inulin production.</title>
        <authorList>
            <person name="Fan W."/>
            <person name="Wang S."/>
            <person name="Wang H."/>
            <person name="Wang A."/>
            <person name="Jiang F."/>
            <person name="Liu H."/>
            <person name="Zhao H."/>
            <person name="Xu D."/>
            <person name="Zhang Y."/>
        </authorList>
    </citation>
    <scope>NUCLEOTIDE SEQUENCE [LARGE SCALE GENOMIC DNA]</scope>
    <source>
        <strain evidence="2">cv. Yunnan</strain>
    </source>
</reference>
<organism evidence="1 2">
    <name type="scientific">Smallanthus sonchifolius</name>
    <dbReference type="NCBI Taxonomy" id="185202"/>
    <lineage>
        <taxon>Eukaryota</taxon>
        <taxon>Viridiplantae</taxon>
        <taxon>Streptophyta</taxon>
        <taxon>Embryophyta</taxon>
        <taxon>Tracheophyta</taxon>
        <taxon>Spermatophyta</taxon>
        <taxon>Magnoliopsida</taxon>
        <taxon>eudicotyledons</taxon>
        <taxon>Gunneridae</taxon>
        <taxon>Pentapetalae</taxon>
        <taxon>asterids</taxon>
        <taxon>campanulids</taxon>
        <taxon>Asterales</taxon>
        <taxon>Asteraceae</taxon>
        <taxon>Asteroideae</taxon>
        <taxon>Heliantheae alliance</taxon>
        <taxon>Millerieae</taxon>
        <taxon>Smallanthus</taxon>
    </lineage>
</organism>
<evidence type="ECO:0000313" key="2">
    <source>
        <dbReference type="Proteomes" id="UP001056120"/>
    </source>
</evidence>
<name>A0ACB9EAV4_9ASTR</name>
<comment type="caution">
    <text evidence="1">The sequence shown here is derived from an EMBL/GenBank/DDBJ whole genome shotgun (WGS) entry which is preliminary data.</text>
</comment>
<gene>
    <name evidence="1" type="ORF">L1987_55887</name>
</gene>
<proteinExistence type="predicted"/>
<dbReference type="EMBL" id="CM042035">
    <property type="protein sequence ID" value="KAI3756074.1"/>
    <property type="molecule type" value="Genomic_DNA"/>
</dbReference>
<sequence>MLELYYKVTNEKLEDYKHGNPKHLGQTSTPPHAAVSMEVPLKRLAPTTQYGSGARSFKKHAAVATLLRVFLFETAVTGVIVMVTSKETKQIPVAPGVVISKSAKFSYSPAYVYYVTSMSVAVLYSFITSVISVLALMKPGGNSAKLKFYFVILDLLLLGIVAAATEASGAVGYIGLKGNSHNRWNKICDRYVSYCLHIGASIFLSSIASVTLLLLVWLSVYALYKKIARR</sequence>
<evidence type="ECO:0000313" key="1">
    <source>
        <dbReference type="EMBL" id="KAI3756074.1"/>
    </source>
</evidence>
<keyword evidence="2" id="KW-1185">Reference proteome</keyword>
<dbReference type="Proteomes" id="UP001056120">
    <property type="component" value="Linkage Group LG18"/>
</dbReference>
<accession>A0ACB9EAV4</accession>
<reference evidence="1 2" key="2">
    <citation type="journal article" date="2022" name="Mol. Ecol. Resour.">
        <title>The genomes of chicory, endive, great burdock and yacon provide insights into Asteraceae paleo-polyploidization history and plant inulin production.</title>
        <authorList>
            <person name="Fan W."/>
            <person name="Wang S."/>
            <person name="Wang H."/>
            <person name="Wang A."/>
            <person name="Jiang F."/>
            <person name="Liu H."/>
            <person name="Zhao H."/>
            <person name="Xu D."/>
            <person name="Zhang Y."/>
        </authorList>
    </citation>
    <scope>NUCLEOTIDE SEQUENCE [LARGE SCALE GENOMIC DNA]</scope>
    <source>
        <strain evidence="2">cv. Yunnan</strain>
        <tissue evidence="1">Leaves</tissue>
    </source>
</reference>